<keyword evidence="4 7" id="KW-0812">Transmembrane</keyword>
<evidence type="ECO:0000313" key="9">
    <source>
        <dbReference type="Proteomes" id="UP001157161"/>
    </source>
</evidence>
<evidence type="ECO:0000256" key="5">
    <source>
        <dbReference type="ARBA" id="ARBA00022989"/>
    </source>
</evidence>
<sequence length="492" mass="50819">MAAPDTAALGTVAARGAGITVASQGGKLLILLASTAVLSRLLGPADFGLLAVVLSVVALGELVRDLGLPLAAVQAASLSRQQRVNLVWMNGFLGVVCAVVLVLVSPALAGLFSDERLTDVLPAVAPVFVLSGFSAQFRAEITRSMRFGRLALIELLPAASGLLVAVVVAAGTGSYWALVLQQVVAAVVAAGLSTVWGGFAPGLPRRAPMGELVGFGAGLMGTQVLAYAAKNADTILIGAVLGARPLGLYSRAYQLAVAPLTQVQAPLTRVAVPVLARAWPDRERFSRFLVRGQLYGGLVVAVGYCALAGLGEQVVAVLLGPQWSDSVPIFRALCIGGVFRALAQVNFWSFVSSGRTTSQLRLYLVTQPLIVVLMALGLNLGVVGVAGGHALGYLVAWLLGTVWAGRALQIGSRALLRPALVHLVVWCLPVLLSTAAIARWVPGTWLPLGLGALGALVCLATGSVLVPAVRASVRTGVADMRRLRRRGSAAIA</sequence>
<evidence type="ECO:0000313" key="8">
    <source>
        <dbReference type="EMBL" id="GMA30391.1"/>
    </source>
</evidence>
<comment type="subcellular location">
    <subcellularLocation>
        <location evidence="1">Cell membrane</location>
        <topology evidence="1">Multi-pass membrane protein</topology>
    </subcellularLocation>
</comment>
<dbReference type="PANTHER" id="PTHR30250:SF10">
    <property type="entry name" value="LIPOPOLYSACCHARIDE BIOSYNTHESIS PROTEIN WZXC"/>
    <property type="match status" value="1"/>
</dbReference>
<comment type="similarity">
    <text evidence="2">Belongs to the polysaccharide synthase family.</text>
</comment>
<name>A0AA37XCN2_9MICO</name>
<evidence type="ECO:0000256" key="1">
    <source>
        <dbReference type="ARBA" id="ARBA00004651"/>
    </source>
</evidence>
<feature type="transmembrane region" description="Helical" evidence="7">
    <location>
        <begin position="329"/>
        <end position="350"/>
    </location>
</feature>
<dbReference type="InterPro" id="IPR050833">
    <property type="entry name" value="Poly_Biosynth_Transport"/>
</dbReference>
<evidence type="ECO:0000256" key="7">
    <source>
        <dbReference type="SAM" id="Phobius"/>
    </source>
</evidence>
<feature type="transmembrane region" description="Helical" evidence="7">
    <location>
        <begin position="294"/>
        <end position="317"/>
    </location>
</feature>
<dbReference type="CDD" id="cd13127">
    <property type="entry name" value="MATE_tuaB_like"/>
    <property type="match status" value="1"/>
</dbReference>
<reference evidence="8" key="1">
    <citation type="journal article" date="2014" name="Int. J. Syst. Evol. Microbiol.">
        <title>Complete genome sequence of Corynebacterium casei LMG S-19264T (=DSM 44701T), isolated from a smear-ripened cheese.</title>
        <authorList>
            <consortium name="US DOE Joint Genome Institute (JGI-PGF)"/>
            <person name="Walter F."/>
            <person name="Albersmeier A."/>
            <person name="Kalinowski J."/>
            <person name="Ruckert C."/>
        </authorList>
    </citation>
    <scope>NUCLEOTIDE SEQUENCE</scope>
    <source>
        <strain evidence="8">NBRC 112290</strain>
    </source>
</reference>
<gene>
    <name evidence="8" type="ORF">GCM10025875_03830</name>
</gene>
<feature type="transmembrane region" description="Helical" evidence="7">
    <location>
        <begin position="448"/>
        <end position="473"/>
    </location>
</feature>
<dbReference type="GO" id="GO:0005886">
    <property type="term" value="C:plasma membrane"/>
    <property type="evidence" value="ECO:0007669"/>
    <property type="project" value="UniProtKB-SubCell"/>
</dbReference>
<evidence type="ECO:0000256" key="6">
    <source>
        <dbReference type="ARBA" id="ARBA00023136"/>
    </source>
</evidence>
<feature type="transmembrane region" description="Helical" evidence="7">
    <location>
        <begin position="362"/>
        <end position="384"/>
    </location>
</feature>
<feature type="transmembrane region" description="Helical" evidence="7">
    <location>
        <begin position="176"/>
        <end position="199"/>
    </location>
</feature>
<feature type="transmembrane region" description="Helical" evidence="7">
    <location>
        <begin position="120"/>
        <end position="139"/>
    </location>
</feature>
<dbReference type="PANTHER" id="PTHR30250">
    <property type="entry name" value="PST FAMILY PREDICTED COLANIC ACID TRANSPORTER"/>
    <property type="match status" value="1"/>
</dbReference>
<dbReference type="EMBL" id="BSUM01000001">
    <property type="protein sequence ID" value="GMA30391.1"/>
    <property type="molecule type" value="Genomic_DNA"/>
</dbReference>
<feature type="transmembrane region" description="Helical" evidence="7">
    <location>
        <begin position="151"/>
        <end position="170"/>
    </location>
</feature>
<feature type="transmembrane region" description="Helical" evidence="7">
    <location>
        <begin position="41"/>
        <end position="63"/>
    </location>
</feature>
<evidence type="ECO:0000256" key="4">
    <source>
        <dbReference type="ARBA" id="ARBA00022692"/>
    </source>
</evidence>
<dbReference type="AlphaFoldDB" id="A0AA37XCN2"/>
<reference evidence="8" key="2">
    <citation type="submission" date="2023-02" db="EMBL/GenBank/DDBJ databases">
        <authorList>
            <person name="Sun Q."/>
            <person name="Mori K."/>
        </authorList>
    </citation>
    <scope>NUCLEOTIDE SEQUENCE</scope>
    <source>
        <strain evidence="8">NBRC 112290</strain>
    </source>
</reference>
<evidence type="ECO:0000256" key="3">
    <source>
        <dbReference type="ARBA" id="ARBA00022475"/>
    </source>
</evidence>
<proteinExistence type="inferred from homology"/>
<feature type="transmembrane region" description="Helical" evidence="7">
    <location>
        <begin position="420"/>
        <end position="442"/>
    </location>
</feature>
<dbReference type="Pfam" id="PF13440">
    <property type="entry name" value="Polysacc_synt_3"/>
    <property type="match status" value="1"/>
</dbReference>
<organism evidence="8 9">
    <name type="scientific">Litorihabitans aurantiacus</name>
    <dbReference type="NCBI Taxonomy" id="1930061"/>
    <lineage>
        <taxon>Bacteria</taxon>
        <taxon>Bacillati</taxon>
        <taxon>Actinomycetota</taxon>
        <taxon>Actinomycetes</taxon>
        <taxon>Micrococcales</taxon>
        <taxon>Beutenbergiaceae</taxon>
        <taxon>Litorihabitans</taxon>
    </lineage>
</organism>
<dbReference type="Proteomes" id="UP001157161">
    <property type="component" value="Unassembled WGS sequence"/>
</dbReference>
<accession>A0AA37XCN2</accession>
<evidence type="ECO:0000256" key="2">
    <source>
        <dbReference type="ARBA" id="ARBA00007430"/>
    </source>
</evidence>
<keyword evidence="6 7" id="KW-0472">Membrane</keyword>
<keyword evidence="5 7" id="KW-1133">Transmembrane helix</keyword>
<comment type="caution">
    <text evidence="8">The sequence shown here is derived from an EMBL/GenBank/DDBJ whole genome shotgun (WGS) entry which is preliminary data.</text>
</comment>
<feature type="transmembrane region" description="Helical" evidence="7">
    <location>
        <begin position="84"/>
        <end position="108"/>
    </location>
</feature>
<keyword evidence="3" id="KW-1003">Cell membrane</keyword>
<protein>
    <submittedName>
        <fullName evidence="8">Lipopolysaccharide biosynthesis protein</fullName>
    </submittedName>
</protein>
<feature type="transmembrane region" description="Helical" evidence="7">
    <location>
        <begin position="390"/>
        <end position="408"/>
    </location>
</feature>
<keyword evidence="9" id="KW-1185">Reference proteome</keyword>
<dbReference type="RefSeq" id="WP_284249023.1">
    <property type="nucleotide sequence ID" value="NZ_BSUM01000001.1"/>
</dbReference>